<sequence>MPVPGFLSSFADKAQNAINNSSISQHIPGSLTGRPTATGSGDSASKNHTLEQIQHQFRQFQQTYSSTGPIQKLITTEKGVALDFDSVNRDAQAQSKELYMWGQTEASDVKDVSDRLAFLNYVAGALSNSLAVKLNAARAPLKALRDSETALVARRNVRGTLQNQISRIEHGQEKGYEKRLAELREQLSKAEIDDDPIEKEHEIMKRKALKESEQLKFAALREYGEKLSLLSQASEAILTVLPPIPPSAAQPYSSTEETGSVRAAVQHALDNWTPGQTTLSTSGNASKLDRSNTRSFGETHAAELSRINSAEPHNSQLKSGVPSSPPPGSAHPPVSTDSLSPLTARQTATSIPAPAPIPVQTLGSPISPNLSSPFAKASSQISVPEKTLSPTINPAELNHAPAPIPTTTPPQAVAIPDPSNPDAKVPSVTPTVAETGVPMSAGADGPGPASGSLLDIRSSPSTASTKRPSVSSPYGTMPDTIPEHAPPIGGASAGGWESAEDEKRRLQREERERLLHGEASSGAPNGGESAEDEKKRLEREEREKLLSGQTFGGPGGPPPGHPDEHDEHGDTPPPYQEM</sequence>
<evidence type="ECO:0000313" key="1">
    <source>
        <dbReference type="EMBL" id="KAI0067718.1"/>
    </source>
</evidence>
<reference evidence="1" key="1">
    <citation type="submission" date="2021-03" db="EMBL/GenBank/DDBJ databases">
        <authorList>
            <consortium name="DOE Joint Genome Institute"/>
            <person name="Ahrendt S."/>
            <person name="Looney B.P."/>
            <person name="Miyauchi S."/>
            <person name="Morin E."/>
            <person name="Drula E."/>
            <person name="Courty P.E."/>
            <person name="Chicoki N."/>
            <person name="Fauchery L."/>
            <person name="Kohler A."/>
            <person name="Kuo A."/>
            <person name="Labutti K."/>
            <person name="Pangilinan J."/>
            <person name="Lipzen A."/>
            <person name="Riley R."/>
            <person name="Andreopoulos W."/>
            <person name="He G."/>
            <person name="Johnson J."/>
            <person name="Barry K.W."/>
            <person name="Grigoriev I.V."/>
            <person name="Nagy L."/>
            <person name="Hibbett D."/>
            <person name="Henrissat B."/>
            <person name="Matheny P.B."/>
            <person name="Labbe J."/>
            <person name="Martin F."/>
        </authorList>
    </citation>
    <scope>NUCLEOTIDE SEQUENCE</scope>
    <source>
        <strain evidence="1">HHB10654</strain>
    </source>
</reference>
<keyword evidence="2" id="KW-1185">Reference proteome</keyword>
<protein>
    <submittedName>
        <fullName evidence="1">Uncharacterized protein</fullName>
    </submittedName>
</protein>
<reference evidence="1" key="2">
    <citation type="journal article" date="2022" name="New Phytol.">
        <title>Evolutionary transition to the ectomycorrhizal habit in the genomes of a hyperdiverse lineage of mushroom-forming fungi.</title>
        <authorList>
            <person name="Looney B."/>
            <person name="Miyauchi S."/>
            <person name="Morin E."/>
            <person name="Drula E."/>
            <person name="Courty P.E."/>
            <person name="Kohler A."/>
            <person name="Kuo A."/>
            <person name="LaButti K."/>
            <person name="Pangilinan J."/>
            <person name="Lipzen A."/>
            <person name="Riley R."/>
            <person name="Andreopoulos W."/>
            <person name="He G."/>
            <person name="Johnson J."/>
            <person name="Nolan M."/>
            <person name="Tritt A."/>
            <person name="Barry K.W."/>
            <person name="Grigoriev I.V."/>
            <person name="Nagy L.G."/>
            <person name="Hibbett D."/>
            <person name="Henrissat B."/>
            <person name="Matheny P.B."/>
            <person name="Labbe J."/>
            <person name="Martin F.M."/>
        </authorList>
    </citation>
    <scope>NUCLEOTIDE SEQUENCE</scope>
    <source>
        <strain evidence="1">HHB10654</strain>
    </source>
</reference>
<name>A0ACB8TH07_9AGAM</name>
<organism evidence="1 2">
    <name type="scientific">Artomyces pyxidatus</name>
    <dbReference type="NCBI Taxonomy" id="48021"/>
    <lineage>
        <taxon>Eukaryota</taxon>
        <taxon>Fungi</taxon>
        <taxon>Dikarya</taxon>
        <taxon>Basidiomycota</taxon>
        <taxon>Agaricomycotina</taxon>
        <taxon>Agaricomycetes</taxon>
        <taxon>Russulales</taxon>
        <taxon>Auriscalpiaceae</taxon>
        <taxon>Artomyces</taxon>
    </lineage>
</organism>
<accession>A0ACB8TH07</accession>
<evidence type="ECO:0000313" key="2">
    <source>
        <dbReference type="Proteomes" id="UP000814140"/>
    </source>
</evidence>
<dbReference type="Proteomes" id="UP000814140">
    <property type="component" value="Unassembled WGS sequence"/>
</dbReference>
<gene>
    <name evidence="1" type="ORF">BV25DRAFT_1952282</name>
</gene>
<proteinExistence type="predicted"/>
<comment type="caution">
    <text evidence="1">The sequence shown here is derived from an EMBL/GenBank/DDBJ whole genome shotgun (WGS) entry which is preliminary data.</text>
</comment>
<dbReference type="EMBL" id="MU277189">
    <property type="protein sequence ID" value="KAI0067718.1"/>
    <property type="molecule type" value="Genomic_DNA"/>
</dbReference>